<dbReference type="InterPro" id="IPR041575">
    <property type="entry name" value="Rubredoxin_C"/>
</dbReference>
<dbReference type="InterPro" id="IPR023753">
    <property type="entry name" value="FAD/NAD-binding_dom"/>
</dbReference>
<dbReference type="PANTHER" id="PTHR43809:SF1">
    <property type="entry name" value="NITRITE REDUCTASE (NADH) LARGE SUBUNIT"/>
    <property type="match status" value="1"/>
</dbReference>
<dbReference type="Pfam" id="PF18267">
    <property type="entry name" value="Rubredoxin_C"/>
    <property type="match status" value="1"/>
</dbReference>
<evidence type="ECO:0000256" key="6">
    <source>
        <dbReference type="ARBA" id="ARBA00010429"/>
    </source>
</evidence>
<evidence type="ECO:0000256" key="4">
    <source>
        <dbReference type="ARBA" id="ARBA00003247"/>
    </source>
</evidence>
<keyword evidence="8" id="KW-0004">4Fe-4S</keyword>
<evidence type="ECO:0000259" key="23">
    <source>
        <dbReference type="Pfam" id="PF01077"/>
    </source>
</evidence>
<dbReference type="Gene3D" id="3.30.390.30">
    <property type="match status" value="1"/>
</dbReference>
<dbReference type="Gene3D" id="1.10.10.1100">
    <property type="entry name" value="BFD-like [2Fe-2S]-binding domain"/>
    <property type="match status" value="1"/>
</dbReference>
<feature type="compositionally biased region" description="Basic and acidic residues" evidence="22">
    <location>
        <begin position="17"/>
        <end position="30"/>
    </location>
</feature>
<evidence type="ECO:0000259" key="25">
    <source>
        <dbReference type="Pfam" id="PF04324"/>
    </source>
</evidence>
<comment type="pathway">
    <text evidence="5">Nitrogen metabolism; nitrate reduction (assimilation).</text>
</comment>
<dbReference type="Gene3D" id="3.30.413.10">
    <property type="entry name" value="Sulfite Reductase Hemoprotein, domain 1"/>
    <property type="match status" value="1"/>
</dbReference>
<feature type="domain" description="NADH-rubredoxin oxidoreductase C-terminal" evidence="27">
    <location>
        <begin position="376"/>
        <end position="442"/>
    </location>
</feature>
<dbReference type="PROSITE" id="PS00365">
    <property type="entry name" value="NIR_SIR"/>
    <property type="match status" value="1"/>
</dbReference>
<dbReference type="Pfam" id="PF04324">
    <property type="entry name" value="Fer2_BFD"/>
    <property type="match status" value="2"/>
</dbReference>
<dbReference type="SUPFAM" id="SSF51905">
    <property type="entry name" value="FAD/NAD(P)-binding domain"/>
    <property type="match status" value="2"/>
</dbReference>
<dbReference type="InterPro" id="IPR007419">
    <property type="entry name" value="BFD-like_2Fe2S-bd_dom"/>
</dbReference>
<keyword evidence="11" id="KW-0001">2Fe-2S</keyword>
<evidence type="ECO:0000256" key="5">
    <source>
        <dbReference type="ARBA" id="ARBA00005096"/>
    </source>
</evidence>
<comment type="catalytic activity">
    <reaction evidence="20">
        <text>hydrogen sulfide + 6 oxidized [2Fe-2S]-[ferredoxin] + 3 H2O = sulfite + 6 reduced [2Fe-2S]-[ferredoxin] + 7 H(+)</text>
        <dbReference type="Rhea" id="RHEA:23132"/>
        <dbReference type="Rhea" id="RHEA-COMP:10000"/>
        <dbReference type="Rhea" id="RHEA-COMP:10001"/>
        <dbReference type="ChEBI" id="CHEBI:15377"/>
        <dbReference type="ChEBI" id="CHEBI:15378"/>
        <dbReference type="ChEBI" id="CHEBI:17359"/>
        <dbReference type="ChEBI" id="CHEBI:29919"/>
        <dbReference type="ChEBI" id="CHEBI:33737"/>
        <dbReference type="ChEBI" id="CHEBI:33738"/>
        <dbReference type="EC" id="1.8.7.1"/>
    </reaction>
</comment>
<dbReference type="InterPro" id="IPR052034">
    <property type="entry name" value="NasD-like"/>
</dbReference>
<keyword evidence="12" id="KW-0479">Metal-binding</keyword>
<dbReference type="PANTHER" id="PTHR43809">
    <property type="entry name" value="NITRITE REDUCTASE (NADH) LARGE SUBUNIT"/>
    <property type="match status" value="1"/>
</dbReference>
<dbReference type="InterPro" id="IPR012744">
    <property type="entry name" value="Nitri_red_NirB"/>
</dbReference>
<evidence type="ECO:0000256" key="13">
    <source>
        <dbReference type="ARBA" id="ARBA00022784"/>
    </source>
</evidence>
<feature type="domain" description="FAD/NAD(P)-binding" evidence="26">
    <location>
        <begin position="37"/>
        <end position="352"/>
    </location>
</feature>
<dbReference type="InterPro" id="IPR006067">
    <property type="entry name" value="NO2/SO3_Rdtase_4Fe4S_dom"/>
</dbReference>
<dbReference type="Pfam" id="PF07992">
    <property type="entry name" value="Pyr_redox_2"/>
    <property type="match status" value="1"/>
</dbReference>
<dbReference type="RefSeq" id="WP_344306885.1">
    <property type="nucleotide sequence ID" value="NZ_BAAANO010000005.1"/>
</dbReference>
<comment type="cofactor">
    <cofactor evidence="19">
        <name>[2Fe-2S] cluster</name>
        <dbReference type="ChEBI" id="CHEBI:190135"/>
    </cofactor>
</comment>
<evidence type="ECO:0000256" key="9">
    <source>
        <dbReference type="ARBA" id="ARBA00022617"/>
    </source>
</evidence>
<dbReference type="NCBIfam" id="TIGR02374">
    <property type="entry name" value="nitri_red_nirB"/>
    <property type="match status" value="1"/>
</dbReference>
<evidence type="ECO:0000256" key="3">
    <source>
        <dbReference type="ARBA" id="ARBA00001974"/>
    </source>
</evidence>
<evidence type="ECO:0000256" key="2">
    <source>
        <dbReference type="ARBA" id="ARBA00001966"/>
    </source>
</evidence>
<dbReference type="PRINTS" id="PR00368">
    <property type="entry name" value="FADPNR"/>
</dbReference>
<comment type="cofactor">
    <cofactor evidence="1">
        <name>siroheme</name>
        <dbReference type="ChEBI" id="CHEBI:60052"/>
    </cofactor>
</comment>
<keyword evidence="13" id="KW-0883">Thioether bond</keyword>
<keyword evidence="15" id="KW-0560">Oxidoreductase</keyword>
<proteinExistence type="inferred from homology"/>
<feature type="domain" description="BFD-like [2Fe-2S]-binding" evidence="25">
    <location>
        <begin position="533"/>
        <end position="581"/>
    </location>
</feature>
<dbReference type="InterPro" id="IPR006066">
    <property type="entry name" value="NO2/SO3_Rdtase_FeS/sirohaem_BS"/>
</dbReference>
<dbReference type="InterPro" id="IPR005117">
    <property type="entry name" value="NiRdtase/SiRdtase_haem-b_fer"/>
</dbReference>
<name>A0ABP5EP00_9MICO</name>
<dbReference type="EC" id="1.8.7.1" evidence="7"/>
<keyword evidence="14 21" id="KW-0274">FAD</keyword>
<evidence type="ECO:0000256" key="8">
    <source>
        <dbReference type="ARBA" id="ARBA00022485"/>
    </source>
</evidence>
<evidence type="ECO:0000256" key="17">
    <source>
        <dbReference type="ARBA" id="ARBA00023014"/>
    </source>
</evidence>
<feature type="domain" description="Nitrite/sulphite reductase 4Fe-4S" evidence="23">
    <location>
        <begin position="680"/>
        <end position="816"/>
    </location>
</feature>
<sequence>MGHIDAQQDPDAFAHLPTDHLDPAPRDDAPGPHCARRILVVGAGPAAHRFVTALRARGDGSHVLVIGEEPHRPYDRVNLAKRWDPAYDLTLVDTDMWDARTTLVTGARVTGIDRDARTVAVVPTPAAASTPEVPTARGTTAPALTLPYEELVLATGSDATLPPVPGNDLSGVFVYRTLADVDGMRALVERLKAERGVMARASAVVIGGGLLGLEAAGGLKDYGFDTHLVHSRDWLMSSQLDEGGGRTLNRAIESRGITLHLGNRPSAVLPHAEDPTRVGGVRVGDAVVDADIVVWAVGITPRDELPRAAGMVVHENGGVPIDERCGTCTPHVWAIGEIANIDGWTVGLVAPANAMAEVVAAQLTGGDDTFTEVDDATKLKLSGTDVASFGDSLSRTPGVLDVVISDPVRGIYQKLVLSDDARTLLGGVFVGDAEPYASLRPLLGRELPAEPAAYLAGGGEVPDADLPDDLTVCSCNNVSVGDVKKAVCEGNHDLAAVKACSRAGTQCGSCVGLVGKILDTELEAQGLEVAKGICEHFALSRPELFEAIEVAQLRSFTAVIEALGTGTGCDICKPAVANILAAVFNEHVLDDGRGALQDTNDRALANMQKDGTYSVVPRIPGGEITPEKLAVIAQVAQEFGLYTKITGAQRIDMFGARLEQLPLIWEKLIAAGMESGQAYGKSLRAVKSCVGSTWCRYGVQDSVGMAVQLELRYRGMRSPHKLKVGVSGCARECAEARGKDVGVIATDKGWNVYVGGNGGFTPRHAELLVSDVDDDMLVRIIDRFFMYYIRSAERLQRTAGWIESLPGGIDHVRDVVVHDSLGIGEQLEAAMQTLVEGYEDEWAATLRDPVKLARFRPFVNAPEATDDSVVHVPERDQVRPAFPEERAQLIAGSTIPVRG</sequence>
<dbReference type="InterPro" id="IPR045854">
    <property type="entry name" value="NO2/SO3_Rdtase_4Fe4S_sf"/>
</dbReference>
<comment type="caution">
    <text evidence="28">The sequence shown here is derived from an EMBL/GenBank/DDBJ whole genome shotgun (WGS) entry which is preliminary data.</text>
</comment>
<evidence type="ECO:0000256" key="22">
    <source>
        <dbReference type="SAM" id="MobiDB-lite"/>
    </source>
</evidence>
<evidence type="ECO:0000256" key="1">
    <source>
        <dbReference type="ARBA" id="ARBA00001929"/>
    </source>
</evidence>
<dbReference type="InterPro" id="IPR036136">
    <property type="entry name" value="Nit/Sulf_reduc_fer-like_dom_sf"/>
</dbReference>
<keyword evidence="18 21" id="KW-0534">Nitrate assimilation</keyword>
<evidence type="ECO:0000259" key="26">
    <source>
        <dbReference type="Pfam" id="PF07992"/>
    </source>
</evidence>
<dbReference type="InterPro" id="IPR041854">
    <property type="entry name" value="BFD-like_2Fe2S-bd_dom_sf"/>
</dbReference>
<evidence type="ECO:0000259" key="27">
    <source>
        <dbReference type="Pfam" id="PF18267"/>
    </source>
</evidence>
<protein>
    <recommendedName>
        <fullName evidence="7">assimilatory sulfite reductase (ferredoxin)</fullName>
        <ecNumber evidence="7">1.8.7.1</ecNumber>
    </recommendedName>
</protein>
<dbReference type="SUPFAM" id="SSF55124">
    <property type="entry name" value="Nitrite/Sulfite reductase N-terminal domain-like"/>
    <property type="match status" value="1"/>
</dbReference>
<comment type="function">
    <text evidence="4">Catalyzes the reduction of sulfite to sulfide, a step in the biosynthesis of sulfur-containing amino acids and cofactors.</text>
</comment>
<dbReference type="InterPro" id="IPR017121">
    <property type="entry name" value="Nitrite_Rdtase_lsu"/>
</dbReference>
<gene>
    <name evidence="28" type="primary">nirB</name>
    <name evidence="28" type="ORF">GCM10009755_06300</name>
</gene>
<organism evidence="28 29">
    <name type="scientific">Brevibacterium samyangense</name>
    <dbReference type="NCBI Taxonomy" id="366888"/>
    <lineage>
        <taxon>Bacteria</taxon>
        <taxon>Bacillati</taxon>
        <taxon>Actinomycetota</taxon>
        <taxon>Actinomycetes</taxon>
        <taxon>Micrococcales</taxon>
        <taxon>Brevibacteriaceae</taxon>
        <taxon>Brevibacterium</taxon>
    </lineage>
</organism>
<dbReference type="EMBL" id="BAAANO010000005">
    <property type="protein sequence ID" value="GAA2000911.1"/>
    <property type="molecule type" value="Genomic_DNA"/>
</dbReference>
<feature type="domain" description="Nitrite/Sulfite reductase ferredoxin-like" evidence="24">
    <location>
        <begin position="608"/>
        <end position="670"/>
    </location>
</feature>
<dbReference type="Gene3D" id="3.50.50.60">
    <property type="entry name" value="FAD/NAD(P)-binding domain"/>
    <property type="match status" value="2"/>
</dbReference>
<evidence type="ECO:0000256" key="14">
    <source>
        <dbReference type="ARBA" id="ARBA00022827"/>
    </source>
</evidence>
<dbReference type="PIRSF" id="PIRSF037149">
    <property type="entry name" value="NirB"/>
    <property type="match status" value="1"/>
</dbReference>
<dbReference type="SUPFAM" id="SSF56014">
    <property type="entry name" value="Nitrite and sulphite reductase 4Fe-4S domain-like"/>
    <property type="match status" value="1"/>
</dbReference>
<accession>A0ABP5EP00</accession>
<keyword evidence="29" id="KW-1185">Reference proteome</keyword>
<reference evidence="29" key="1">
    <citation type="journal article" date="2019" name="Int. J. Syst. Evol. Microbiol.">
        <title>The Global Catalogue of Microorganisms (GCM) 10K type strain sequencing project: providing services to taxonomists for standard genome sequencing and annotation.</title>
        <authorList>
            <consortium name="The Broad Institute Genomics Platform"/>
            <consortium name="The Broad Institute Genome Sequencing Center for Infectious Disease"/>
            <person name="Wu L."/>
            <person name="Ma J."/>
        </authorList>
    </citation>
    <scope>NUCLEOTIDE SEQUENCE [LARGE SCALE GENOMIC DNA]</scope>
    <source>
        <strain evidence="29">JCM 14546</strain>
    </source>
</reference>
<keyword evidence="16" id="KW-0408">Iron</keyword>
<evidence type="ECO:0000256" key="7">
    <source>
        <dbReference type="ARBA" id="ARBA00012353"/>
    </source>
</evidence>
<comment type="cofactor">
    <cofactor evidence="3 21">
        <name>FAD</name>
        <dbReference type="ChEBI" id="CHEBI:57692"/>
    </cofactor>
</comment>
<feature type="region of interest" description="Disordered" evidence="22">
    <location>
        <begin position="1"/>
        <end position="32"/>
    </location>
</feature>
<comment type="similarity">
    <text evidence="6">Belongs to the nitrite and sulfite reductase 4Fe-4S domain family.</text>
</comment>
<evidence type="ECO:0000256" key="16">
    <source>
        <dbReference type="ARBA" id="ARBA00023004"/>
    </source>
</evidence>
<feature type="domain" description="BFD-like [2Fe-2S]-binding" evidence="25">
    <location>
        <begin position="472"/>
        <end position="519"/>
    </location>
</feature>
<evidence type="ECO:0000256" key="12">
    <source>
        <dbReference type="ARBA" id="ARBA00022723"/>
    </source>
</evidence>
<keyword evidence="10 21" id="KW-0285">Flavoprotein</keyword>
<keyword evidence="17" id="KW-0411">Iron-sulfur</keyword>
<evidence type="ECO:0000313" key="28">
    <source>
        <dbReference type="EMBL" id="GAA2000911.1"/>
    </source>
</evidence>
<evidence type="ECO:0000259" key="24">
    <source>
        <dbReference type="Pfam" id="PF03460"/>
    </source>
</evidence>
<dbReference type="PRINTS" id="PR00411">
    <property type="entry name" value="PNDRDTASEI"/>
</dbReference>
<dbReference type="Pfam" id="PF03460">
    <property type="entry name" value="NIR_SIR_ferr"/>
    <property type="match status" value="1"/>
</dbReference>
<evidence type="ECO:0000256" key="19">
    <source>
        <dbReference type="ARBA" id="ARBA00034078"/>
    </source>
</evidence>
<evidence type="ECO:0000256" key="10">
    <source>
        <dbReference type="ARBA" id="ARBA00022630"/>
    </source>
</evidence>
<dbReference type="Pfam" id="PF01077">
    <property type="entry name" value="NIR_SIR"/>
    <property type="match status" value="1"/>
</dbReference>
<keyword evidence="9" id="KW-0349">Heme</keyword>
<comment type="cofactor">
    <cofactor evidence="2">
        <name>[4Fe-4S] cluster</name>
        <dbReference type="ChEBI" id="CHEBI:49883"/>
    </cofactor>
</comment>
<evidence type="ECO:0000313" key="29">
    <source>
        <dbReference type="Proteomes" id="UP001500755"/>
    </source>
</evidence>
<evidence type="ECO:0000256" key="11">
    <source>
        <dbReference type="ARBA" id="ARBA00022714"/>
    </source>
</evidence>
<evidence type="ECO:0000256" key="15">
    <source>
        <dbReference type="ARBA" id="ARBA00023002"/>
    </source>
</evidence>
<evidence type="ECO:0000256" key="20">
    <source>
        <dbReference type="ARBA" id="ARBA00049518"/>
    </source>
</evidence>
<dbReference type="InterPro" id="IPR016156">
    <property type="entry name" value="FAD/NAD-linked_Rdtase_dimer_sf"/>
</dbReference>
<evidence type="ECO:0000256" key="21">
    <source>
        <dbReference type="PIRNR" id="PIRNR037149"/>
    </source>
</evidence>
<dbReference type="Proteomes" id="UP001500755">
    <property type="component" value="Unassembled WGS sequence"/>
</dbReference>
<evidence type="ECO:0000256" key="18">
    <source>
        <dbReference type="ARBA" id="ARBA00023063"/>
    </source>
</evidence>
<dbReference type="InterPro" id="IPR036188">
    <property type="entry name" value="FAD/NAD-bd_sf"/>
</dbReference>
<dbReference type="PRINTS" id="PR00397">
    <property type="entry name" value="SIROHAEM"/>
</dbReference>
<dbReference type="CDD" id="cd19944">
    <property type="entry name" value="NirB_Fer2_BFD-like_2"/>
    <property type="match status" value="1"/>
</dbReference>